<dbReference type="NCBIfam" id="TIGR01197">
    <property type="entry name" value="nramp"/>
    <property type="match status" value="1"/>
</dbReference>
<evidence type="ECO:0000256" key="3">
    <source>
        <dbReference type="ARBA" id="ARBA00022989"/>
    </source>
</evidence>
<accession>A0A4V3GKN3</accession>
<feature type="domain" description="UspA" evidence="6">
    <location>
        <begin position="486"/>
        <end position="618"/>
    </location>
</feature>
<dbReference type="InterPro" id="IPR006016">
    <property type="entry name" value="UspA"/>
</dbReference>
<dbReference type="GO" id="GO:0015086">
    <property type="term" value="F:cadmium ion transmembrane transporter activity"/>
    <property type="evidence" value="ECO:0007669"/>
    <property type="project" value="TreeGrafter"/>
</dbReference>
<dbReference type="NCBIfam" id="NF001923">
    <property type="entry name" value="PRK00701.1"/>
    <property type="match status" value="1"/>
</dbReference>
<dbReference type="EMBL" id="SODV01000002">
    <property type="protein sequence ID" value="TDW96282.1"/>
    <property type="molecule type" value="Genomic_DNA"/>
</dbReference>
<feature type="transmembrane region" description="Helical" evidence="5">
    <location>
        <begin position="362"/>
        <end position="383"/>
    </location>
</feature>
<sequence>MINKIHEDSSLGNVHASVSVKRIFAFFGPAYLVSVGYMDPGNWATDLAGGSKFGYTLIWVLLLSNIIALLLQALSARLGVVRGRDLAQANRELYPRTVNFILYILAEVAIAACDLAEVLGMAIGINLLTGLPLLGGVGLTVLDTFLFLLLQRLGMRKLEAFILALIAIIGASFLIEILMVRPHLGEVVSGFVPRLPNTEALYIAVGIIGATVMPHNLYLHSALVQTRKFPRDLGGIKQALRWNNWDSAIALNLAFLVNAAILVLAATAFFKTGRTDVGEIQTAYKLLNPLLGNRLAPLLFAIALICSGQSSTITGTLAGQIVMEGYLRLRINPWLRRLLTRLLAIIPALIVLWIYGDQEVNQLIVLSQVILSLQLGFAVIPLIHFVSDKKTMGTFAIRRRTQVLAWAVAGILLYLNLDMVFGLVRDYFQQGASPVWKALIIAGIAGYIGLLAYTFYLPLRLRYKKLAPPRIHGDIQTELRLDIPHYKTIAIALEFSSSDLRIINHALGQASAGTEFVLIHIVESASARMLGSHTFDEESKEDERRLAVYVDFLQEKGFQAKGLLGYRNRIREILRLVRENKADMLVMGAHRHTGLQDFIHGETIDSVRHGLSIPVFVVNV</sequence>
<feature type="transmembrane region" description="Helical" evidence="5">
    <location>
        <begin position="403"/>
        <end position="424"/>
    </location>
</feature>
<dbReference type="HAMAP" id="MF_00221">
    <property type="entry name" value="NRAMP"/>
    <property type="match status" value="1"/>
</dbReference>
<evidence type="ECO:0000313" key="8">
    <source>
        <dbReference type="Proteomes" id="UP000294498"/>
    </source>
</evidence>
<dbReference type="GO" id="GO:0034755">
    <property type="term" value="P:iron ion transmembrane transport"/>
    <property type="evidence" value="ECO:0007669"/>
    <property type="project" value="TreeGrafter"/>
</dbReference>
<feature type="transmembrane region" description="Helical" evidence="5">
    <location>
        <begin position="200"/>
        <end position="219"/>
    </location>
</feature>
<keyword evidence="5" id="KW-0813">Transport</keyword>
<dbReference type="CDD" id="cd00293">
    <property type="entry name" value="USP-like"/>
    <property type="match status" value="1"/>
</dbReference>
<dbReference type="Gene3D" id="3.40.50.620">
    <property type="entry name" value="HUPs"/>
    <property type="match status" value="1"/>
</dbReference>
<dbReference type="GO" id="GO:0005886">
    <property type="term" value="C:plasma membrane"/>
    <property type="evidence" value="ECO:0007669"/>
    <property type="project" value="UniProtKB-SubCell"/>
</dbReference>
<keyword evidence="8" id="KW-1185">Reference proteome</keyword>
<feature type="transmembrane region" description="Helical" evidence="5">
    <location>
        <begin position="100"/>
        <end position="125"/>
    </location>
</feature>
<feature type="transmembrane region" description="Helical" evidence="5">
    <location>
        <begin position="20"/>
        <end position="38"/>
    </location>
</feature>
<evidence type="ECO:0000256" key="4">
    <source>
        <dbReference type="ARBA" id="ARBA00023136"/>
    </source>
</evidence>
<keyword evidence="2 5" id="KW-0812">Transmembrane</keyword>
<comment type="caution">
    <text evidence="5">Lacks conserved residue(s) required for the propagation of feature annotation.</text>
</comment>
<dbReference type="GO" id="GO:0015293">
    <property type="term" value="F:symporter activity"/>
    <property type="evidence" value="ECO:0007669"/>
    <property type="project" value="UniProtKB-UniRule"/>
</dbReference>
<feature type="transmembrane region" description="Helical" evidence="5">
    <location>
        <begin position="338"/>
        <end position="356"/>
    </location>
</feature>
<evidence type="ECO:0000259" key="6">
    <source>
        <dbReference type="Pfam" id="PF00582"/>
    </source>
</evidence>
<reference evidence="7 8" key="1">
    <citation type="submission" date="2019-03" db="EMBL/GenBank/DDBJ databases">
        <title>Genomic Encyclopedia of Type Strains, Phase IV (KMG-IV): sequencing the most valuable type-strain genomes for metagenomic binning, comparative biology and taxonomic classification.</title>
        <authorList>
            <person name="Goeker M."/>
        </authorList>
    </citation>
    <scope>NUCLEOTIDE SEQUENCE [LARGE SCALE GENOMIC DNA]</scope>
    <source>
        <strain evidence="7 8">DSM 100059</strain>
    </source>
</reference>
<dbReference type="PANTHER" id="PTHR11706:SF101">
    <property type="entry name" value="MANGANESE TRANSPORTER SMF1"/>
    <property type="match status" value="1"/>
</dbReference>
<dbReference type="Pfam" id="PF01566">
    <property type="entry name" value="Nramp"/>
    <property type="match status" value="1"/>
</dbReference>
<gene>
    <name evidence="5" type="primary">mntH</name>
    <name evidence="7" type="ORF">EDB95_4108</name>
</gene>
<dbReference type="Pfam" id="PF00582">
    <property type="entry name" value="Usp"/>
    <property type="match status" value="1"/>
</dbReference>
<keyword evidence="5" id="KW-0769">Symport</keyword>
<dbReference type="RefSeq" id="WP_133996435.1">
    <property type="nucleotide sequence ID" value="NZ_SODV01000002.1"/>
</dbReference>
<evidence type="ECO:0000256" key="5">
    <source>
        <dbReference type="HAMAP-Rule" id="MF_00221"/>
    </source>
</evidence>
<evidence type="ECO:0000256" key="2">
    <source>
        <dbReference type="ARBA" id="ARBA00022692"/>
    </source>
</evidence>
<dbReference type="PANTHER" id="PTHR11706">
    <property type="entry name" value="SOLUTE CARRIER PROTEIN FAMILY 11 MEMBER"/>
    <property type="match status" value="1"/>
</dbReference>
<dbReference type="InterPro" id="IPR001046">
    <property type="entry name" value="NRAMP_fam"/>
</dbReference>
<dbReference type="AlphaFoldDB" id="A0A4V3GKN3"/>
<dbReference type="SUPFAM" id="SSF52402">
    <property type="entry name" value="Adenine nucleotide alpha hydrolases-like"/>
    <property type="match status" value="1"/>
</dbReference>
<feature type="transmembrane region" description="Helical" evidence="5">
    <location>
        <begin position="58"/>
        <end position="80"/>
    </location>
</feature>
<dbReference type="PRINTS" id="PR00447">
    <property type="entry name" value="NATRESASSCMP"/>
</dbReference>
<keyword evidence="3 5" id="KW-1133">Transmembrane helix</keyword>
<feature type="transmembrane region" description="Helical" evidence="5">
    <location>
        <begin position="131"/>
        <end position="149"/>
    </location>
</feature>
<name>A0A4V3GKN3_9BACT</name>
<comment type="similarity">
    <text evidence="5">Belongs to the NRAMP family.</text>
</comment>
<feature type="transmembrane region" description="Helical" evidence="5">
    <location>
        <begin position="249"/>
        <end position="270"/>
    </location>
</feature>
<keyword evidence="5" id="KW-1003">Cell membrane</keyword>
<feature type="transmembrane region" description="Helical" evidence="5">
    <location>
        <begin position="436"/>
        <end position="456"/>
    </location>
</feature>
<feature type="transmembrane region" description="Helical" evidence="5">
    <location>
        <begin position="295"/>
        <end position="318"/>
    </location>
</feature>
<comment type="subcellular location">
    <subcellularLocation>
        <location evidence="5">Cell membrane</location>
        <topology evidence="5">Multi-pass membrane protein</topology>
    </subcellularLocation>
    <subcellularLocation>
        <location evidence="1">Membrane</location>
        <topology evidence="1">Multi-pass membrane protein</topology>
    </subcellularLocation>
</comment>
<dbReference type="Proteomes" id="UP000294498">
    <property type="component" value="Unassembled WGS sequence"/>
</dbReference>
<keyword evidence="5" id="KW-0406">Ion transport</keyword>
<protein>
    <recommendedName>
        <fullName evidence="5">Divalent metal cation transporter MntH</fullName>
    </recommendedName>
</protein>
<dbReference type="NCBIfam" id="NF037982">
    <property type="entry name" value="Nramp_1"/>
    <property type="match status" value="1"/>
</dbReference>
<dbReference type="OrthoDB" id="9787548at2"/>
<comment type="caution">
    <text evidence="7">The sequence shown here is derived from an EMBL/GenBank/DDBJ whole genome shotgun (WGS) entry which is preliminary data.</text>
</comment>
<comment type="function">
    <text evidence="5">H(+)-stimulated, divalent metal cation uptake system.</text>
</comment>
<keyword evidence="4 5" id="KW-0472">Membrane</keyword>
<evidence type="ECO:0000256" key="1">
    <source>
        <dbReference type="ARBA" id="ARBA00004141"/>
    </source>
</evidence>
<dbReference type="InterPro" id="IPR014729">
    <property type="entry name" value="Rossmann-like_a/b/a_fold"/>
</dbReference>
<dbReference type="GO" id="GO:0005384">
    <property type="term" value="F:manganese ion transmembrane transporter activity"/>
    <property type="evidence" value="ECO:0007669"/>
    <property type="project" value="TreeGrafter"/>
</dbReference>
<proteinExistence type="inferred from homology"/>
<evidence type="ECO:0000313" key="7">
    <source>
        <dbReference type="EMBL" id="TDW96282.1"/>
    </source>
</evidence>
<dbReference type="GO" id="GO:0046872">
    <property type="term" value="F:metal ion binding"/>
    <property type="evidence" value="ECO:0007669"/>
    <property type="project" value="UniProtKB-UniRule"/>
</dbReference>
<organism evidence="7 8">
    <name type="scientific">Dinghuibacter silviterrae</name>
    <dbReference type="NCBI Taxonomy" id="1539049"/>
    <lineage>
        <taxon>Bacteria</taxon>
        <taxon>Pseudomonadati</taxon>
        <taxon>Bacteroidota</taxon>
        <taxon>Chitinophagia</taxon>
        <taxon>Chitinophagales</taxon>
        <taxon>Chitinophagaceae</taxon>
        <taxon>Dinghuibacter</taxon>
    </lineage>
</organism>
<feature type="transmembrane region" description="Helical" evidence="5">
    <location>
        <begin position="161"/>
        <end position="180"/>
    </location>
</feature>